<dbReference type="EMBL" id="CAJVQB010165083">
    <property type="protein sequence ID" value="CAG8856895.1"/>
    <property type="molecule type" value="Genomic_DNA"/>
</dbReference>
<dbReference type="Proteomes" id="UP000789901">
    <property type="component" value="Unassembled WGS sequence"/>
</dbReference>
<feature type="non-terminal residue" evidence="1">
    <location>
        <position position="1"/>
    </location>
</feature>
<dbReference type="PANTHER" id="PTHR33129">
    <property type="entry name" value="PROTEIN KINASE DOMAIN-CONTAINING PROTEIN-RELATED"/>
    <property type="match status" value="1"/>
</dbReference>
<gene>
    <name evidence="1" type="ORF">GMARGA_LOCUS45716</name>
</gene>
<keyword evidence="2" id="KW-1185">Reference proteome</keyword>
<proteinExistence type="predicted"/>
<dbReference type="InterPro" id="IPR052980">
    <property type="entry name" value="Crinkler_effector"/>
</dbReference>
<comment type="caution">
    <text evidence="1">The sequence shown here is derived from an EMBL/GenBank/DDBJ whole genome shotgun (WGS) entry which is preliminary data.</text>
</comment>
<dbReference type="PANTHER" id="PTHR33129:SF1">
    <property type="entry name" value="ATP-BINDING PROTEIN"/>
    <property type="match status" value="1"/>
</dbReference>
<name>A0ABN7XPC5_GIGMA</name>
<feature type="non-terminal residue" evidence="1">
    <location>
        <position position="142"/>
    </location>
</feature>
<protein>
    <submittedName>
        <fullName evidence="1">20759_t:CDS:1</fullName>
    </submittedName>
</protein>
<reference evidence="1 2" key="1">
    <citation type="submission" date="2021-06" db="EMBL/GenBank/DDBJ databases">
        <authorList>
            <person name="Kallberg Y."/>
            <person name="Tangrot J."/>
            <person name="Rosling A."/>
        </authorList>
    </citation>
    <scope>NUCLEOTIDE SEQUENCE [LARGE SCALE GENOMIC DNA]</scope>
    <source>
        <strain evidence="1 2">120-4 pot B 10/14</strain>
    </source>
</reference>
<organism evidence="1 2">
    <name type="scientific">Gigaspora margarita</name>
    <dbReference type="NCBI Taxonomy" id="4874"/>
    <lineage>
        <taxon>Eukaryota</taxon>
        <taxon>Fungi</taxon>
        <taxon>Fungi incertae sedis</taxon>
        <taxon>Mucoromycota</taxon>
        <taxon>Glomeromycotina</taxon>
        <taxon>Glomeromycetes</taxon>
        <taxon>Diversisporales</taxon>
        <taxon>Gigasporaceae</taxon>
        <taxon>Gigaspora</taxon>
    </lineage>
</organism>
<evidence type="ECO:0000313" key="1">
    <source>
        <dbReference type="EMBL" id="CAG8856895.1"/>
    </source>
</evidence>
<accession>A0ABN7XPC5</accession>
<sequence>ENNVDYKNPYTKKALKFASEYVGYNVTLRLKNAIWKILKNDMRLSLLDGKSNQFIGNFFEQIAHCILRRGEEIEIRSLDSNESNILKLNQQNEILVFSSINTISNAKYFQPSSKNFPSIDTIITPDKLFQITTAWEHPIKTI</sequence>
<evidence type="ECO:0000313" key="2">
    <source>
        <dbReference type="Proteomes" id="UP000789901"/>
    </source>
</evidence>